<dbReference type="Proteomes" id="UP000655287">
    <property type="component" value="Unassembled WGS sequence"/>
</dbReference>
<accession>A0A919R5E8</accession>
<reference evidence="1" key="1">
    <citation type="submission" date="2021-01" db="EMBL/GenBank/DDBJ databases">
        <title>Whole genome shotgun sequence of Sphaerisporangium rufum NBRC 109079.</title>
        <authorList>
            <person name="Komaki H."/>
            <person name="Tamura T."/>
        </authorList>
    </citation>
    <scope>NUCLEOTIDE SEQUENCE</scope>
    <source>
        <strain evidence="1">NBRC 109079</strain>
    </source>
</reference>
<dbReference type="AlphaFoldDB" id="A0A919R5E8"/>
<gene>
    <name evidence="1" type="ORF">Sru01_25070</name>
</gene>
<dbReference type="EMBL" id="BOOU01000036">
    <property type="protein sequence ID" value="GII77525.1"/>
    <property type="molecule type" value="Genomic_DNA"/>
</dbReference>
<comment type="caution">
    <text evidence="1">The sequence shown here is derived from an EMBL/GenBank/DDBJ whole genome shotgun (WGS) entry which is preliminary data.</text>
</comment>
<evidence type="ECO:0000313" key="2">
    <source>
        <dbReference type="Proteomes" id="UP000655287"/>
    </source>
</evidence>
<protein>
    <submittedName>
        <fullName evidence="1">Uncharacterized protein</fullName>
    </submittedName>
</protein>
<proteinExistence type="predicted"/>
<keyword evidence="2" id="KW-1185">Reference proteome</keyword>
<name>A0A919R5E8_9ACTN</name>
<evidence type="ECO:0000313" key="1">
    <source>
        <dbReference type="EMBL" id="GII77525.1"/>
    </source>
</evidence>
<sequence>MRDRPPGRGRAIGPRPLRCVCRLTMRRIPHAAPACGIFTHRTAPGGAFAVSGMQKLLGGSGDRASGGARPRVRFDAGIPMGAAFPAFGPAGAPRRMFTPDQLSRAIR</sequence>
<organism evidence="1 2">
    <name type="scientific">Sphaerisporangium rufum</name>
    <dbReference type="NCBI Taxonomy" id="1381558"/>
    <lineage>
        <taxon>Bacteria</taxon>
        <taxon>Bacillati</taxon>
        <taxon>Actinomycetota</taxon>
        <taxon>Actinomycetes</taxon>
        <taxon>Streptosporangiales</taxon>
        <taxon>Streptosporangiaceae</taxon>
        <taxon>Sphaerisporangium</taxon>
    </lineage>
</organism>